<dbReference type="PANTHER" id="PTHR31668">
    <property type="entry name" value="GLUCOSE TRANSPORT TRANSCRIPTION REGULATOR RGT1-RELATED-RELATED"/>
    <property type="match status" value="1"/>
</dbReference>
<comment type="caution">
    <text evidence="8">The sequence shown here is derived from an EMBL/GenBank/DDBJ whole genome shotgun (WGS) entry which is preliminary data.</text>
</comment>
<dbReference type="InterPro" id="IPR050797">
    <property type="entry name" value="Carb_Metab_Trans_Reg"/>
</dbReference>
<keyword evidence="4" id="KW-0805">Transcription regulation</keyword>
<dbReference type="GeneID" id="83178477"/>
<evidence type="ECO:0000256" key="6">
    <source>
        <dbReference type="ARBA" id="ARBA00023163"/>
    </source>
</evidence>
<evidence type="ECO:0000256" key="3">
    <source>
        <dbReference type="ARBA" id="ARBA00022833"/>
    </source>
</evidence>
<dbReference type="PANTHER" id="PTHR31668:SF18">
    <property type="entry name" value="MALTOSE FERMENTATION REGULATORY PROTEIN MAL13-RELATED"/>
    <property type="match status" value="1"/>
</dbReference>
<dbReference type="GO" id="GO:0046872">
    <property type="term" value="F:metal ion binding"/>
    <property type="evidence" value="ECO:0007669"/>
    <property type="project" value="UniProtKB-KW"/>
</dbReference>
<evidence type="ECO:0000256" key="1">
    <source>
        <dbReference type="ARBA" id="ARBA00004123"/>
    </source>
</evidence>
<keyword evidence="2" id="KW-0479">Metal-binding</keyword>
<dbReference type="RefSeq" id="XP_058310638.1">
    <property type="nucleotide sequence ID" value="XM_058451176.1"/>
</dbReference>
<protein>
    <recommendedName>
        <fullName evidence="10">Transcription factor domain-containing protein</fullName>
    </recommendedName>
</protein>
<proteinExistence type="predicted"/>
<dbReference type="Proteomes" id="UP001150904">
    <property type="component" value="Unassembled WGS sequence"/>
</dbReference>
<evidence type="ECO:0000313" key="8">
    <source>
        <dbReference type="EMBL" id="KAJ5212468.1"/>
    </source>
</evidence>
<name>A0A9W9N4D6_9EURO</name>
<organism evidence="8 9">
    <name type="scientific">Penicillium cinerascens</name>
    <dbReference type="NCBI Taxonomy" id="70096"/>
    <lineage>
        <taxon>Eukaryota</taxon>
        <taxon>Fungi</taxon>
        <taxon>Dikarya</taxon>
        <taxon>Ascomycota</taxon>
        <taxon>Pezizomycotina</taxon>
        <taxon>Eurotiomycetes</taxon>
        <taxon>Eurotiomycetidae</taxon>
        <taxon>Eurotiales</taxon>
        <taxon>Aspergillaceae</taxon>
        <taxon>Penicillium</taxon>
    </lineage>
</organism>
<evidence type="ECO:0000256" key="2">
    <source>
        <dbReference type="ARBA" id="ARBA00022723"/>
    </source>
</evidence>
<dbReference type="EMBL" id="JAPQKR010000008">
    <property type="protein sequence ID" value="KAJ5212468.1"/>
    <property type="molecule type" value="Genomic_DNA"/>
</dbReference>
<dbReference type="GO" id="GO:0005634">
    <property type="term" value="C:nucleus"/>
    <property type="evidence" value="ECO:0007669"/>
    <property type="project" value="UniProtKB-SubCell"/>
</dbReference>
<evidence type="ECO:0000256" key="4">
    <source>
        <dbReference type="ARBA" id="ARBA00023015"/>
    </source>
</evidence>
<evidence type="ECO:0008006" key="10">
    <source>
        <dbReference type="Google" id="ProtNLM"/>
    </source>
</evidence>
<keyword evidence="7" id="KW-0539">Nucleus</keyword>
<accession>A0A9W9N4D6</accession>
<keyword evidence="5" id="KW-0238">DNA-binding</keyword>
<dbReference type="CDD" id="cd12148">
    <property type="entry name" value="fungal_TF_MHR"/>
    <property type="match status" value="1"/>
</dbReference>
<sequence>MYLFEELRGGAAAAPEMVALQEQSLISYAPNSRISITSYCTVLDIFRSRLYDIWPIVDVEHMKSQLRSQDNDPTTYVLVAALCAATLAQIRLWLTPAPCPEDLSVTAEDFVKECLRIRLENYHHQEPSLQVLVTSIFLHMYYANRDQITPATISLREAITYADLMHLCHTPQSSSTPSKQWQMELRCYWILFITERTFCIQHDLPITLHRTPNLPEMERDTSQGNLYTGFCALVKLFLHVQRPFILPIRSGKDIGTPEIYSKSNISDIQQRIQVDRPGLDLISEIQYVDILTTSAWVRSLLWQYSASRFMLSSSTSVEPLSFDYPLAIAKDYLESLSNVSIESLRSHGYGMEIKLLQVANSALDVLFCMPNLLSHQTSHFGPLDTVIAIGQLLSQIGGVKSDRLYVLQQRLSQMPSSIITPPRLEYPEEEMLGDSTTEQQC</sequence>
<gene>
    <name evidence="8" type="ORF">N7498_004114</name>
</gene>
<evidence type="ECO:0000256" key="7">
    <source>
        <dbReference type="ARBA" id="ARBA00023242"/>
    </source>
</evidence>
<evidence type="ECO:0000256" key="5">
    <source>
        <dbReference type="ARBA" id="ARBA00023125"/>
    </source>
</evidence>
<dbReference type="OrthoDB" id="2740448at2759"/>
<reference evidence="8" key="1">
    <citation type="submission" date="2022-12" db="EMBL/GenBank/DDBJ databases">
        <authorList>
            <person name="Petersen C."/>
        </authorList>
    </citation>
    <scope>NUCLEOTIDE SEQUENCE</scope>
    <source>
        <strain evidence="8">IBT 15544</strain>
    </source>
</reference>
<keyword evidence="3" id="KW-0862">Zinc</keyword>
<dbReference type="AlphaFoldDB" id="A0A9W9N4D6"/>
<reference evidence="8" key="2">
    <citation type="journal article" date="2023" name="IMA Fungus">
        <title>Comparative genomic study of the Penicillium genus elucidates a diverse pangenome and 15 lateral gene transfer events.</title>
        <authorList>
            <person name="Petersen C."/>
            <person name="Sorensen T."/>
            <person name="Nielsen M.R."/>
            <person name="Sondergaard T.E."/>
            <person name="Sorensen J.L."/>
            <person name="Fitzpatrick D.A."/>
            <person name="Frisvad J.C."/>
            <person name="Nielsen K.L."/>
        </authorList>
    </citation>
    <scope>NUCLEOTIDE SEQUENCE</scope>
    <source>
        <strain evidence="8">IBT 15544</strain>
    </source>
</reference>
<comment type="subcellular location">
    <subcellularLocation>
        <location evidence="1">Nucleus</location>
    </subcellularLocation>
</comment>
<keyword evidence="9" id="KW-1185">Reference proteome</keyword>
<evidence type="ECO:0000313" key="9">
    <source>
        <dbReference type="Proteomes" id="UP001150904"/>
    </source>
</evidence>
<dbReference type="GO" id="GO:0003677">
    <property type="term" value="F:DNA binding"/>
    <property type="evidence" value="ECO:0007669"/>
    <property type="project" value="UniProtKB-KW"/>
</dbReference>
<keyword evidence="6" id="KW-0804">Transcription</keyword>